<keyword evidence="3" id="KW-0813">Transport</keyword>
<dbReference type="Proteomes" id="UP000243876">
    <property type="component" value="Unassembled WGS sequence"/>
</dbReference>
<keyword evidence="4 7" id="KW-0812">Transmembrane</keyword>
<dbReference type="InterPro" id="IPR036259">
    <property type="entry name" value="MFS_trans_sf"/>
</dbReference>
<dbReference type="GO" id="GO:0000329">
    <property type="term" value="C:fungal-type vacuole membrane"/>
    <property type="evidence" value="ECO:0007669"/>
    <property type="project" value="TreeGrafter"/>
</dbReference>
<evidence type="ECO:0000256" key="7">
    <source>
        <dbReference type="SAM" id="Phobius"/>
    </source>
</evidence>
<evidence type="ECO:0000259" key="8">
    <source>
        <dbReference type="PROSITE" id="PS50850"/>
    </source>
</evidence>
<evidence type="ECO:0000256" key="2">
    <source>
        <dbReference type="ARBA" id="ARBA00008335"/>
    </source>
</evidence>
<dbReference type="GO" id="GO:0012505">
    <property type="term" value="C:endomembrane system"/>
    <property type="evidence" value="ECO:0007669"/>
    <property type="project" value="UniProtKB-SubCell"/>
</dbReference>
<feature type="transmembrane region" description="Helical" evidence="7">
    <location>
        <begin position="336"/>
        <end position="356"/>
    </location>
</feature>
<protein>
    <submittedName>
        <fullName evidence="9">SPOSA6832_00235-mRNA-1:cds</fullName>
    </submittedName>
</protein>
<organism evidence="9 10">
    <name type="scientific">Sporidiobolus salmonicolor</name>
    <name type="common">Yeast-like fungus</name>
    <name type="synonym">Sporobolomyces salmonicolor</name>
    <dbReference type="NCBI Taxonomy" id="5005"/>
    <lineage>
        <taxon>Eukaryota</taxon>
        <taxon>Fungi</taxon>
        <taxon>Dikarya</taxon>
        <taxon>Basidiomycota</taxon>
        <taxon>Pucciniomycotina</taxon>
        <taxon>Microbotryomycetes</taxon>
        <taxon>Sporidiobolales</taxon>
        <taxon>Sporidiobolaceae</taxon>
        <taxon>Sporobolomyces</taxon>
    </lineage>
</organism>
<feature type="transmembrane region" description="Helical" evidence="7">
    <location>
        <begin position="205"/>
        <end position="228"/>
    </location>
</feature>
<evidence type="ECO:0000256" key="5">
    <source>
        <dbReference type="ARBA" id="ARBA00022989"/>
    </source>
</evidence>
<dbReference type="InterPro" id="IPR011701">
    <property type="entry name" value="MFS"/>
</dbReference>
<proteinExistence type="inferred from homology"/>
<evidence type="ECO:0000256" key="6">
    <source>
        <dbReference type="ARBA" id="ARBA00023136"/>
    </source>
</evidence>
<dbReference type="OrthoDB" id="3437016at2759"/>
<keyword evidence="10" id="KW-1185">Reference proteome</keyword>
<dbReference type="SUPFAM" id="SSF103473">
    <property type="entry name" value="MFS general substrate transporter"/>
    <property type="match status" value="1"/>
</dbReference>
<comment type="similarity">
    <text evidence="2">Belongs to the major facilitator superfamily.</text>
</comment>
<dbReference type="Gene3D" id="1.20.1250.20">
    <property type="entry name" value="MFS general substrate transporter like domains"/>
    <property type="match status" value="1"/>
</dbReference>
<sequence>MSERTPLLSDAPMPAGIDAERIAADSAIISSLDPNSSAFAVPAAGSGELAGDDEAAQSATAGVMVTEEPMRADLFVVLAGASSMWVGTFLSALDGTIVATTLSVIGSEFRVSQSISWLGTSYLMSQTAFQPLYGKASDLAGRKAATLFASVIFLLGSLACGLSRTYPQLIAARAFAGIGGGGLTTSSLLSSIVTSDLVPLRKRGVYQGLGNVVYAGGAAIGGPLGGWLGDSIGWRWAFLIQVPICVIHFAIVFWKVNIPSGPGSTVEKLKRIDYLGSVTLVSSVALLLIGLSLGGNEKPWSAPLVWGSIAGGLVVLLLFLVVETKIARDPICAPRILVAPTPLAVSFTNWFASLAQVCKYKVMLIGCGILGVIGPLSMCFWQRGRTPQAGYWLTMIPGGMGYGGIITITLVALITALRPEDMAAGTGVSYLFRATGSVLGISLSTSILQNSLAKQLPHFIKGKHAAEIISRIRTDVGYIRELPYEVRMDAIFAYQNAMRLVFIFITASASLALLAIFGIGQHDLPGRLDRKK</sequence>
<dbReference type="GO" id="GO:0005886">
    <property type="term" value="C:plasma membrane"/>
    <property type="evidence" value="ECO:0007669"/>
    <property type="project" value="TreeGrafter"/>
</dbReference>
<name>A0A0D6EGS1_SPOSA</name>
<evidence type="ECO:0000256" key="4">
    <source>
        <dbReference type="ARBA" id="ARBA00022692"/>
    </source>
</evidence>
<evidence type="ECO:0000256" key="1">
    <source>
        <dbReference type="ARBA" id="ARBA00004127"/>
    </source>
</evidence>
<reference evidence="10" key="1">
    <citation type="submission" date="2015-02" db="EMBL/GenBank/DDBJ databases">
        <authorList>
            <person name="Gon?alves P."/>
        </authorList>
    </citation>
    <scope>NUCLEOTIDE SEQUENCE [LARGE SCALE GENOMIC DNA]</scope>
</reference>
<feature type="transmembrane region" description="Helical" evidence="7">
    <location>
        <begin position="497"/>
        <end position="519"/>
    </location>
</feature>
<feature type="transmembrane region" description="Helical" evidence="7">
    <location>
        <begin position="430"/>
        <end position="448"/>
    </location>
</feature>
<gene>
    <name evidence="9" type="primary">SPOSA6832_00235</name>
</gene>
<keyword evidence="5 7" id="KW-1133">Transmembrane helix</keyword>
<dbReference type="FunFam" id="1.20.1720.10:FF:000013">
    <property type="entry name" value="Related to multidrug resistance proteins"/>
    <property type="match status" value="1"/>
</dbReference>
<dbReference type="InterPro" id="IPR020846">
    <property type="entry name" value="MFS_dom"/>
</dbReference>
<dbReference type="PANTHER" id="PTHR23501:SF191">
    <property type="entry name" value="VACUOLAR BASIC AMINO ACID TRANSPORTER 4"/>
    <property type="match status" value="1"/>
</dbReference>
<accession>A0A0D6EGS1</accession>
<dbReference type="EMBL" id="CENE01000001">
    <property type="protein sequence ID" value="CEQ38765.1"/>
    <property type="molecule type" value="Genomic_DNA"/>
</dbReference>
<feature type="transmembrane region" description="Helical" evidence="7">
    <location>
        <begin position="274"/>
        <end position="293"/>
    </location>
</feature>
<feature type="transmembrane region" description="Helical" evidence="7">
    <location>
        <begin position="393"/>
        <end position="418"/>
    </location>
</feature>
<feature type="transmembrane region" description="Helical" evidence="7">
    <location>
        <begin position="362"/>
        <end position="381"/>
    </location>
</feature>
<dbReference type="Pfam" id="PF07690">
    <property type="entry name" value="MFS_1"/>
    <property type="match status" value="1"/>
</dbReference>
<feature type="transmembrane region" description="Helical" evidence="7">
    <location>
        <begin position="234"/>
        <end position="254"/>
    </location>
</feature>
<dbReference type="PANTHER" id="PTHR23501">
    <property type="entry name" value="MAJOR FACILITATOR SUPERFAMILY"/>
    <property type="match status" value="1"/>
</dbReference>
<dbReference type="PROSITE" id="PS50850">
    <property type="entry name" value="MFS"/>
    <property type="match status" value="1"/>
</dbReference>
<dbReference type="GO" id="GO:0015174">
    <property type="term" value="F:basic amino acid transmembrane transporter activity"/>
    <property type="evidence" value="ECO:0007669"/>
    <property type="project" value="TreeGrafter"/>
</dbReference>
<feature type="domain" description="Major facilitator superfamily (MFS) profile" evidence="8">
    <location>
        <begin position="80"/>
        <end position="524"/>
    </location>
</feature>
<comment type="subcellular location">
    <subcellularLocation>
        <location evidence="1">Endomembrane system</location>
        <topology evidence="1">Multi-pass membrane protein</topology>
    </subcellularLocation>
</comment>
<keyword evidence="6 7" id="KW-0472">Membrane</keyword>
<feature type="transmembrane region" description="Helical" evidence="7">
    <location>
        <begin position="145"/>
        <end position="164"/>
    </location>
</feature>
<feature type="transmembrane region" description="Helical" evidence="7">
    <location>
        <begin position="170"/>
        <end position="193"/>
    </location>
</feature>
<evidence type="ECO:0000313" key="9">
    <source>
        <dbReference type="EMBL" id="CEQ38765.1"/>
    </source>
</evidence>
<evidence type="ECO:0000313" key="10">
    <source>
        <dbReference type="Proteomes" id="UP000243876"/>
    </source>
</evidence>
<evidence type="ECO:0000256" key="3">
    <source>
        <dbReference type="ARBA" id="ARBA00022448"/>
    </source>
</evidence>
<feature type="transmembrane region" description="Helical" evidence="7">
    <location>
        <begin position="305"/>
        <end position="324"/>
    </location>
</feature>
<dbReference type="AlphaFoldDB" id="A0A0D6EGS1"/>